<accession>A0AAP3EXI7</accession>
<reference evidence="2" key="1">
    <citation type="submission" date="2022-10" db="EMBL/GenBank/DDBJ databases">
        <title>Sifting through the core-genome to identify putative cross-protective antigens against Riemerella anatipestifer.</title>
        <authorList>
            <person name="Zheng X."/>
            <person name="Zhang W."/>
        </authorList>
    </citation>
    <scope>NUCLEOTIDE SEQUENCE</scope>
    <source>
        <strain evidence="2">ZWRA178</strain>
    </source>
</reference>
<comment type="caution">
    <text evidence="2">The sequence shown here is derived from an EMBL/GenBank/DDBJ whole genome shotgun (WGS) entry which is preliminary data.</text>
</comment>
<dbReference type="Proteomes" id="UP001207440">
    <property type="component" value="Unassembled WGS sequence"/>
</dbReference>
<gene>
    <name evidence="2" type="ORF">OKE68_11925</name>
</gene>
<evidence type="ECO:0000313" key="3">
    <source>
        <dbReference type="Proteomes" id="UP001207440"/>
    </source>
</evidence>
<keyword evidence="1" id="KW-0812">Transmembrane</keyword>
<protein>
    <submittedName>
        <fullName evidence="2">Uncharacterized protein</fullName>
    </submittedName>
</protein>
<dbReference type="EMBL" id="JAOZYT010000167">
    <property type="protein sequence ID" value="MCW0525009.1"/>
    <property type="molecule type" value="Genomic_DNA"/>
</dbReference>
<feature type="transmembrane region" description="Helical" evidence="1">
    <location>
        <begin position="35"/>
        <end position="64"/>
    </location>
</feature>
<organism evidence="2 3">
    <name type="scientific">Riemerella anatipestifer</name>
    <name type="common">Moraxella anatipestifer</name>
    <dbReference type="NCBI Taxonomy" id="34085"/>
    <lineage>
        <taxon>Bacteria</taxon>
        <taxon>Pseudomonadati</taxon>
        <taxon>Bacteroidota</taxon>
        <taxon>Flavobacteriia</taxon>
        <taxon>Flavobacteriales</taxon>
        <taxon>Weeksellaceae</taxon>
        <taxon>Riemerella</taxon>
    </lineage>
</organism>
<evidence type="ECO:0000256" key="1">
    <source>
        <dbReference type="SAM" id="Phobius"/>
    </source>
</evidence>
<sequence>MIPLTFVGGFSCLYYSNFSFHQYLLKAPLFCLKTWSFLLGAFSVQKGSFCFLSALAFPLVLCVFREGRRFLRLEVRYERLDFR</sequence>
<keyword evidence="1" id="KW-1133">Transmembrane helix</keyword>
<dbReference type="AlphaFoldDB" id="A0AAP3EXI7"/>
<keyword evidence="1" id="KW-0472">Membrane</keyword>
<name>A0AAP3EXI7_RIEAN</name>
<proteinExistence type="predicted"/>
<evidence type="ECO:0000313" key="2">
    <source>
        <dbReference type="EMBL" id="MCW0525009.1"/>
    </source>
</evidence>